<reference evidence="3 4" key="1">
    <citation type="submission" date="2017-07" db="EMBL/GenBank/DDBJ databases">
        <title>Genomes of Fischerella (Mastigocladus) sp. strains.</title>
        <authorList>
            <person name="Miller S.R."/>
        </authorList>
    </citation>
    <scope>NUCLEOTIDE SEQUENCE [LARGE SCALE GENOMIC DNA]</scope>
    <source>
        <strain evidence="3 4">CCMEE 5268</strain>
    </source>
</reference>
<evidence type="ECO:0000256" key="1">
    <source>
        <dbReference type="SAM" id="Coils"/>
    </source>
</evidence>
<feature type="non-terminal residue" evidence="3">
    <location>
        <position position="295"/>
    </location>
</feature>
<organism evidence="3 4">
    <name type="scientific">Fischerella thermalis CCMEE 5268</name>
    <dbReference type="NCBI Taxonomy" id="2019662"/>
    <lineage>
        <taxon>Bacteria</taxon>
        <taxon>Bacillati</taxon>
        <taxon>Cyanobacteriota</taxon>
        <taxon>Cyanophyceae</taxon>
        <taxon>Nostocales</taxon>
        <taxon>Hapalosiphonaceae</taxon>
        <taxon>Fischerella</taxon>
    </lineage>
</organism>
<evidence type="ECO:0000313" key="4">
    <source>
        <dbReference type="Proteomes" id="UP000235025"/>
    </source>
</evidence>
<feature type="coiled-coil region" evidence="1">
    <location>
        <begin position="209"/>
        <end position="269"/>
    </location>
</feature>
<gene>
    <name evidence="3" type="ORF">CEN50_08730</name>
</gene>
<dbReference type="AlphaFoldDB" id="A0A2N6KI09"/>
<feature type="transmembrane region" description="Helical" evidence="2">
    <location>
        <begin position="67"/>
        <end position="88"/>
    </location>
</feature>
<proteinExistence type="predicted"/>
<name>A0A2N6KI09_9CYAN</name>
<keyword evidence="1" id="KW-0175">Coiled coil</keyword>
<evidence type="ECO:0000313" key="3">
    <source>
        <dbReference type="EMBL" id="PLZ99079.1"/>
    </source>
</evidence>
<feature type="coiled-coil region" evidence="1">
    <location>
        <begin position="90"/>
        <end position="182"/>
    </location>
</feature>
<protein>
    <submittedName>
        <fullName evidence="3">Uncharacterized protein</fullName>
    </submittedName>
</protein>
<accession>A0A2N6KI09</accession>
<dbReference type="EMBL" id="NMQA01000092">
    <property type="protein sequence ID" value="PLZ99079.1"/>
    <property type="molecule type" value="Genomic_DNA"/>
</dbReference>
<sequence>MKSKHQFVYAFLLQGAVVFSTNLLSVGDVIAQVTPSPAVTQQPQQQQVRELVQTEVDRAFGRTRNLINIWVVILTVFPVAVIASFWLLRRAVVREIVDRATQQFKELEELQNQLISVRQAAQNSIQQAKNITADLEQEAKAVREQIISVIPSEISQSKLQALTELERQIGASKQELKKLETEFGSRLSELEIDAQHQKNITLDTLGKLKSELISEISELQYEYQKQREKTFADLESSRQEFTSQLTAWQSEVKQKNEQIRENLHQTQLEFTAQLSDIQIETQQQKEQAFLLLEKS</sequence>
<evidence type="ECO:0000256" key="2">
    <source>
        <dbReference type="SAM" id="Phobius"/>
    </source>
</evidence>
<keyword evidence="2" id="KW-0472">Membrane</keyword>
<keyword evidence="2" id="KW-1133">Transmembrane helix</keyword>
<keyword evidence="2" id="KW-0812">Transmembrane</keyword>
<comment type="caution">
    <text evidence="3">The sequence shown here is derived from an EMBL/GenBank/DDBJ whole genome shotgun (WGS) entry which is preliminary data.</text>
</comment>
<dbReference type="Proteomes" id="UP000235025">
    <property type="component" value="Unassembled WGS sequence"/>
</dbReference>